<comment type="caution">
    <text evidence="1">The sequence shown here is derived from an EMBL/GenBank/DDBJ whole genome shotgun (WGS) entry which is preliminary data.</text>
</comment>
<organism evidence="1 2">
    <name type="scientific">Tagetes erecta</name>
    <name type="common">African marigold</name>
    <dbReference type="NCBI Taxonomy" id="13708"/>
    <lineage>
        <taxon>Eukaryota</taxon>
        <taxon>Viridiplantae</taxon>
        <taxon>Streptophyta</taxon>
        <taxon>Embryophyta</taxon>
        <taxon>Tracheophyta</taxon>
        <taxon>Spermatophyta</taxon>
        <taxon>Magnoliopsida</taxon>
        <taxon>eudicotyledons</taxon>
        <taxon>Gunneridae</taxon>
        <taxon>Pentapetalae</taxon>
        <taxon>asterids</taxon>
        <taxon>campanulids</taxon>
        <taxon>Asterales</taxon>
        <taxon>Asteraceae</taxon>
        <taxon>Asteroideae</taxon>
        <taxon>Heliantheae alliance</taxon>
        <taxon>Tageteae</taxon>
        <taxon>Tagetes</taxon>
    </lineage>
</organism>
<evidence type="ECO:0000313" key="2">
    <source>
        <dbReference type="Proteomes" id="UP001229421"/>
    </source>
</evidence>
<dbReference type="AlphaFoldDB" id="A0AAD8KUI3"/>
<protein>
    <recommendedName>
        <fullName evidence="3">Reverse transcriptase zinc-binding domain-containing protein</fullName>
    </recommendedName>
</protein>
<dbReference type="EMBL" id="JAUHHV010000003">
    <property type="protein sequence ID" value="KAK1429268.1"/>
    <property type="molecule type" value="Genomic_DNA"/>
</dbReference>
<reference evidence="1" key="1">
    <citation type="journal article" date="2023" name="bioRxiv">
        <title>Improved chromosome-level genome assembly for marigold (Tagetes erecta).</title>
        <authorList>
            <person name="Jiang F."/>
            <person name="Yuan L."/>
            <person name="Wang S."/>
            <person name="Wang H."/>
            <person name="Xu D."/>
            <person name="Wang A."/>
            <person name="Fan W."/>
        </authorList>
    </citation>
    <scope>NUCLEOTIDE SEQUENCE</scope>
    <source>
        <strain evidence="1">WSJ</strain>
        <tissue evidence="1">Leaf</tissue>
    </source>
</reference>
<sequence length="135" mass="15571">MQRISWDWRTDRVDPLVMEQFWLCTHVLVGPKFDGWLWGGEAFSVKSVRSSIEYSMLDKVDHLLVQCQLADLVSANILRWVNAPNTAFVTVKDVLSLHDSWSDSAIYKDLLPAIFCVLFGVNLWKARNNRIFKGI</sequence>
<evidence type="ECO:0000313" key="1">
    <source>
        <dbReference type="EMBL" id="KAK1429268.1"/>
    </source>
</evidence>
<evidence type="ECO:0008006" key="3">
    <source>
        <dbReference type="Google" id="ProtNLM"/>
    </source>
</evidence>
<accession>A0AAD8KUI3</accession>
<keyword evidence="2" id="KW-1185">Reference proteome</keyword>
<name>A0AAD8KUI3_TARER</name>
<gene>
    <name evidence="1" type="ORF">QVD17_11474</name>
</gene>
<dbReference type="Proteomes" id="UP001229421">
    <property type="component" value="Unassembled WGS sequence"/>
</dbReference>
<proteinExistence type="predicted"/>